<name>A0A9P3HEX2_9FUNG</name>
<dbReference type="Proteomes" id="UP000827284">
    <property type="component" value="Unassembled WGS sequence"/>
</dbReference>
<reference evidence="2" key="1">
    <citation type="submission" date="2021-11" db="EMBL/GenBank/DDBJ databases">
        <authorList>
            <person name="Herlambang A."/>
            <person name="Guo Y."/>
            <person name="Takashima Y."/>
            <person name="Nishizawa T."/>
        </authorList>
    </citation>
    <scope>NUCLEOTIDE SEQUENCE</scope>
    <source>
        <strain evidence="2">E1425</strain>
    </source>
</reference>
<keyword evidence="1" id="KW-0732">Signal</keyword>
<feature type="chain" id="PRO_5040337726" evidence="1">
    <location>
        <begin position="24"/>
        <end position="164"/>
    </location>
</feature>
<evidence type="ECO:0000256" key="1">
    <source>
        <dbReference type="SAM" id="SignalP"/>
    </source>
</evidence>
<keyword evidence="3" id="KW-1185">Reference proteome</keyword>
<accession>A0A9P3HEX2</accession>
<protein>
    <submittedName>
        <fullName evidence="2">Uncharacterized protein</fullName>
    </submittedName>
</protein>
<comment type="caution">
    <text evidence="2">The sequence shown here is derived from an EMBL/GenBank/DDBJ whole genome shotgun (WGS) entry which is preliminary data.</text>
</comment>
<gene>
    <name evidence="2" type="ORF">EMPS_07827</name>
</gene>
<evidence type="ECO:0000313" key="3">
    <source>
        <dbReference type="Proteomes" id="UP000827284"/>
    </source>
</evidence>
<reference evidence="2" key="2">
    <citation type="journal article" date="2022" name="Microbiol. Resour. Announc.">
        <title>Whole-Genome Sequence of Entomortierella parvispora E1425, a Mucoromycotan Fungus Associated with Burkholderiaceae-Related Endosymbiotic Bacteria.</title>
        <authorList>
            <person name="Herlambang A."/>
            <person name="Guo Y."/>
            <person name="Takashima Y."/>
            <person name="Narisawa K."/>
            <person name="Ohta H."/>
            <person name="Nishizawa T."/>
        </authorList>
    </citation>
    <scope>NUCLEOTIDE SEQUENCE</scope>
    <source>
        <strain evidence="2">E1425</strain>
    </source>
</reference>
<dbReference type="AlphaFoldDB" id="A0A9P3HEX2"/>
<dbReference type="EMBL" id="BQFW01000011">
    <property type="protein sequence ID" value="GJJ75469.1"/>
    <property type="molecule type" value="Genomic_DNA"/>
</dbReference>
<proteinExistence type="predicted"/>
<evidence type="ECO:0000313" key="2">
    <source>
        <dbReference type="EMBL" id="GJJ75469.1"/>
    </source>
</evidence>
<organism evidence="2 3">
    <name type="scientific">Entomortierella parvispora</name>
    <dbReference type="NCBI Taxonomy" id="205924"/>
    <lineage>
        <taxon>Eukaryota</taxon>
        <taxon>Fungi</taxon>
        <taxon>Fungi incertae sedis</taxon>
        <taxon>Mucoromycota</taxon>
        <taxon>Mortierellomycotina</taxon>
        <taxon>Mortierellomycetes</taxon>
        <taxon>Mortierellales</taxon>
        <taxon>Mortierellaceae</taxon>
        <taxon>Entomortierella</taxon>
    </lineage>
</organism>
<dbReference type="OrthoDB" id="10445792at2759"/>
<sequence length="164" mass="17791">MYIRFIASSIASALFLVSFSVQATPIAPPPGAQAQREVVNAELVQCDKEFKNLSLDIVIGQCTQYRDDYLCQVKFANSEFYSCTLYENYQGGDGIYCNPEDKMTENPLVYIFVAATPLHAIACSPDNVQPSILSEVSSSEVSSGDSSLSLSATGFTVDVPLSTF</sequence>
<feature type="signal peptide" evidence="1">
    <location>
        <begin position="1"/>
        <end position="23"/>
    </location>
</feature>